<reference evidence="5 6" key="2">
    <citation type="journal article" date="2011" name="ISME J.">
        <title>RNA-seq reveals cooperative metabolic interactions between two termite-gut spirochete species in co-culture.</title>
        <authorList>
            <person name="Rosenthal A.Z."/>
            <person name="Matson E.G."/>
            <person name="Eldar A."/>
            <person name="Leadbetter J.R."/>
        </authorList>
    </citation>
    <scope>NUCLEOTIDE SEQUENCE [LARGE SCALE GENOMIC DNA]</scope>
    <source>
        <strain evidence="6">ATCC BAA-887 / DSM 12427 / ZAS-2</strain>
    </source>
</reference>
<organism evidence="5 6">
    <name type="scientific">Treponema primitia (strain ATCC BAA-887 / DSM 12427 / ZAS-2)</name>
    <dbReference type="NCBI Taxonomy" id="545694"/>
    <lineage>
        <taxon>Bacteria</taxon>
        <taxon>Pseudomonadati</taxon>
        <taxon>Spirochaetota</taxon>
        <taxon>Spirochaetia</taxon>
        <taxon>Spirochaetales</taxon>
        <taxon>Treponemataceae</taxon>
        <taxon>Treponema</taxon>
    </lineage>
</organism>
<dbReference type="InterPro" id="IPR029044">
    <property type="entry name" value="Nucleotide-diphossugar_trans"/>
</dbReference>
<dbReference type="EMBL" id="CP001843">
    <property type="protein sequence ID" value="AEF86552.1"/>
    <property type="molecule type" value="Genomic_DNA"/>
</dbReference>
<keyword evidence="3 5" id="KW-0808">Transferase</keyword>
<dbReference type="AlphaFoldDB" id="F5YHJ9"/>
<comment type="similarity">
    <text evidence="1">Belongs to the glycosyltransferase 2 family.</text>
</comment>
<keyword evidence="6" id="KW-1185">Reference proteome</keyword>
<evidence type="ECO:0000256" key="2">
    <source>
        <dbReference type="ARBA" id="ARBA00022676"/>
    </source>
</evidence>
<evidence type="ECO:0000313" key="5">
    <source>
        <dbReference type="EMBL" id="AEF86552.1"/>
    </source>
</evidence>
<evidence type="ECO:0000256" key="3">
    <source>
        <dbReference type="ARBA" id="ARBA00022679"/>
    </source>
</evidence>
<dbReference type="GO" id="GO:0016757">
    <property type="term" value="F:glycosyltransferase activity"/>
    <property type="evidence" value="ECO:0007669"/>
    <property type="project" value="UniProtKB-KW"/>
</dbReference>
<reference evidence="6" key="1">
    <citation type="submission" date="2009-12" db="EMBL/GenBank/DDBJ databases">
        <title>Complete sequence of Treponema primitia strain ZAS-2.</title>
        <authorList>
            <person name="Tetu S.G."/>
            <person name="Matson E."/>
            <person name="Ren Q."/>
            <person name="Seshadri R."/>
            <person name="Elbourne L."/>
            <person name="Hassan K.A."/>
            <person name="Durkin A."/>
            <person name="Radune D."/>
            <person name="Mohamoud Y."/>
            <person name="Shay R."/>
            <person name="Jin S."/>
            <person name="Zhang X."/>
            <person name="Lucey K."/>
            <person name="Ballor N.R."/>
            <person name="Ottesen E."/>
            <person name="Rosenthal R."/>
            <person name="Allen A."/>
            <person name="Leadbetter J.R."/>
            <person name="Paulsen I.T."/>
        </authorList>
    </citation>
    <scope>NUCLEOTIDE SEQUENCE [LARGE SCALE GENOMIC DNA]</scope>
    <source>
        <strain evidence="6">ATCC BAA-887 / DSM 12427 / ZAS-2</strain>
    </source>
</reference>
<dbReference type="OrthoDB" id="9803174at2"/>
<dbReference type="Proteomes" id="UP000009223">
    <property type="component" value="Chromosome"/>
</dbReference>
<dbReference type="eggNOG" id="COG1216">
    <property type="taxonomic scope" value="Bacteria"/>
</dbReference>
<dbReference type="Gene3D" id="3.90.550.10">
    <property type="entry name" value="Spore Coat Polysaccharide Biosynthesis Protein SpsA, Chain A"/>
    <property type="match status" value="1"/>
</dbReference>
<evidence type="ECO:0000259" key="4">
    <source>
        <dbReference type="Pfam" id="PF00535"/>
    </source>
</evidence>
<sequence>MNIYAIVVTFNGIKWVKTCFESLINSSVVPNILVVDNGSTDGTLNIIRKEYPLVEVIETGQNLGFAKANNIGIKYALDKGTEYVFLLNQDAQVKSNTIKELIDLFPSLPNAGILSPIHLNGTSAYLEPSFANFIREHCSYEIISDLYFNNLKNYYEIKFVNAAAWLISRRCIETVGGFDTNIFFHYGEDINYSQRLIFHGFKSYITTKTTICHNTDGRTGFTKNFIHQQSDIWNKVVHSNILNDEIMQSYKKNIIKKYLKSIVRLKLLEILNIYADIKLYRKIKKSRELNKIGKLVWL</sequence>
<dbReference type="PANTHER" id="PTHR43179:SF12">
    <property type="entry name" value="GALACTOFURANOSYLTRANSFERASE GLFT2"/>
    <property type="match status" value="1"/>
</dbReference>
<dbReference type="KEGG" id="tpi:TREPR_2380"/>
<proteinExistence type="inferred from homology"/>
<dbReference type="RefSeq" id="WP_015707824.1">
    <property type="nucleotide sequence ID" value="NC_015578.1"/>
</dbReference>
<dbReference type="InterPro" id="IPR001173">
    <property type="entry name" value="Glyco_trans_2-like"/>
</dbReference>
<name>F5YHJ9_TREPZ</name>
<protein>
    <submittedName>
        <fullName evidence="5">Glycosyltransferase, group 2 family</fullName>
    </submittedName>
</protein>
<feature type="domain" description="Glycosyltransferase 2-like" evidence="4">
    <location>
        <begin position="5"/>
        <end position="169"/>
    </location>
</feature>
<gene>
    <name evidence="5" type="ordered locus">TREPR_2380</name>
</gene>
<dbReference type="SUPFAM" id="SSF53448">
    <property type="entry name" value="Nucleotide-diphospho-sugar transferases"/>
    <property type="match status" value="1"/>
</dbReference>
<dbReference type="Pfam" id="PF00535">
    <property type="entry name" value="Glycos_transf_2"/>
    <property type="match status" value="1"/>
</dbReference>
<dbReference type="STRING" id="545694.TREPR_2380"/>
<evidence type="ECO:0000313" key="6">
    <source>
        <dbReference type="Proteomes" id="UP000009223"/>
    </source>
</evidence>
<dbReference type="CDD" id="cd04186">
    <property type="entry name" value="GT_2_like_c"/>
    <property type="match status" value="1"/>
</dbReference>
<dbReference type="HOGENOM" id="CLU_023845_3_0_12"/>
<evidence type="ECO:0000256" key="1">
    <source>
        <dbReference type="ARBA" id="ARBA00006739"/>
    </source>
</evidence>
<dbReference type="PANTHER" id="PTHR43179">
    <property type="entry name" value="RHAMNOSYLTRANSFERASE WBBL"/>
    <property type="match status" value="1"/>
</dbReference>
<keyword evidence="2" id="KW-0328">Glycosyltransferase</keyword>
<accession>F5YHJ9</accession>